<protein>
    <recommendedName>
        <fullName evidence="13">Carrier domain-containing protein</fullName>
    </recommendedName>
</protein>
<dbReference type="SUPFAM" id="SSF55048">
    <property type="entry name" value="Probable ACP-binding domain of malonyl-CoA ACP transacylase"/>
    <property type="match status" value="1"/>
</dbReference>
<dbReference type="SUPFAM" id="SSF52151">
    <property type="entry name" value="FabD/lysophospholipase-like"/>
    <property type="match status" value="1"/>
</dbReference>
<dbReference type="PROSITE" id="PS52004">
    <property type="entry name" value="KS3_2"/>
    <property type="match status" value="1"/>
</dbReference>
<evidence type="ECO:0000256" key="5">
    <source>
        <dbReference type="ARBA" id="ARBA00023315"/>
    </source>
</evidence>
<dbReference type="SUPFAM" id="SSF53901">
    <property type="entry name" value="Thiolase-like"/>
    <property type="match status" value="1"/>
</dbReference>
<feature type="region of interest" description="Disordered" evidence="7">
    <location>
        <begin position="1754"/>
        <end position="1774"/>
    </location>
</feature>
<dbReference type="PROSITE" id="PS50075">
    <property type="entry name" value="CARRIER"/>
    <property type="match status" value="1"/>
</dbReference>
<dbReference type="SMART" id="SM00829">
    <property type="entry name" value="PKS_ER"/>
    <property type="match status" value="1"/>
</dbReference>
<feature type="domain" description="Carrier" evidence="8">
    <location>
        <begin position="2403"/>
        <end position="2480"/>
    </location>
</feature>
<dbReference type="GO" id="GO:0004312">
    <property type="term" value="F:fatty acid synthase activity"/>
    <property type="evidence" value="ECO:0007669"/>
    <property type="project" value="TreeGrafter"/>
</dbReference>
<dbReference type="SUPFAM" id="SSF53335">
    <property type="entry name" value="S-adenosyl-L-methionine-dependent methyltransferases"/>
    <property type="match status" value="1"/>
</dbReference>
<dbReference type="InterPro" id="IPR009081">
    <property type="entry name" value="PP-bd_ACP"/>
</dbReference>
<dbReference type="SUPFAM" id="SSF50129">
    <property type="entry name" value="GroES-like"/>
    <property type="match status" value="1"/>
</dbReference>
<evidence type="ECO:0000256" key="4">
    <source>
        <dbReference type="ARBA" id="ARBA00023268"/>
    </source>
</evidence>
<dbReference type="Pfam" id="PF13602">
    <property type="entry name" value="ADH_zinc_N_2"/>
    <property type="match status" value="1"/>
</dbReference>
<evidence type="ECO:0000256" key="2">
    <source>
        <dbReference type="ARBA" id="ARBA00022553"/>
    </source>
</evidence>
<evidence type="ECO:0000256" key="7">
    <source>
        <dbReference type="SAM" id="MobiDB-lite"/>
    </source>
</evidence>
<feature type="active site" description="Proton acceptor; for dehydratase activity" evidence="6">
    <location>
        <position position="1046"/>
    </location>
</feature>
<dbReference type="InterPro" id="IPR049551">
    <property type="entry name" value="PKS_DH_C"/>
</dbReference>
<dbReference type="Pfam" id="PF08659">
    <property type="entry name" value="KR"/>
    <property type="match status" value="1"/>
</dbReference>
<evidence type="ECO:0000313" key="12">
    <source>
        <dbReference type="Proteomes" id="UP001152592"/>
    </source>
</evidence>
<keyword evidence="1" id="KW-0596">Phosphopantetheine</keyword>
<dbReference type="Pfam" id="PF23297">
    <property type="entry name" value="ACP_SdgA_C"/>
    <property type="match status" value="1"/>
</dbReference>
<dbReference type="InterPro" id="IPR050091">
    <property type="entry name" value="PKS_NRPS_Biosynth_Enz"/>
</dbReference>
<dbReference type="Pfam" id="PF23114">
    <property type="entry name" value="NAD-bd_HRPKS_sdrA"/>
    <property type="match status" value="1"/>
</dbReference>
<dbReference type="InterPro" id="IPR020807">
    <property type="entry name" value="PKS_DH"/>
</dbReference>
<dbReference type="GO" id="GO:0016491">
    <property type="term" value="F:oxidoreductase activity"/>
    <property type="evidence" value="ECO:0007669"/>
    <property type="project" value="InterPro"/>
</dbReference>
<dbReference type="Gene3D" id="1.10.1200.10">
    <property type="entry name" value="ACP-like"/>
    <property type="match status" value="1"/>
</dbReference>
<feature type="region of interest" description="C-terminal hotdog fold" evidence="6">
    <location>
        <begin position="1182"/>
        <end position="1339"/>
    </location>
</feature>
<dbReference type="PANTHER" id="PTHR43775">
    <property type="entry name" value="FATTY ACID SYNTHASE"/>
    <property type="match status" value="1"/>
</dbReference>
<dbReference type="Pfam" id="PF00698">
    <property type="entry name" value="Acyl_transf_1"/>
    <property type="match status" value="1"/>
</dbReference>
<dbReference type="Gene3D" id="3.40.50.150">
    <property type="entry name" value="Vaccinia Virus protein VP39"/>
    <property type="match status" value="1"/>
</dbReference>
<dbReference type="InterPro" id="IPR013968">
    <property type="entry name" value="PKS_KR"/>
</dbReference>
<gene>
    <name evidence="11" type="ORF">PSALAMII_LOCUS3993</name>
</gene>
<dbReference type="GO" id="GO:1901336">
    <property type="term" value="P:lactone biosynthetic process"/>
    <property type="evidence" value="ECO:0007669"/>
    <property type="project" value="UniProtKB-ARBA"/>
</dbReference>
<reference evidence="11" key="1">
    <citation type="submission" date="2021-07" db="EMBL/GenBank/DDBJ databases">
        <authorList>
            <person name="Branca A.L. A."/>
        </authorList>
    </citation>
    <scope>NUCLEOTIDE SEQUENCE</scope>
</reference>
<dbReference type="InterPro" id="IPR056501">
    <property type="entry name" value="NAD-bd_HRPKS_sdrA"/>
</dbReference>
<dbReference type="EMBL" id="CAJVPD010000199">
    <property type="protein sequence ID" value="CAG8364717.1"/>
    <property type="molecule type" value="Genomic_DNA"/>
</dbReference>
<proteinExistence type="predicted"/>
<comment type="caution">
    <text evidence="11">The sequence shown here is derived from an EMBL/GenBank/DDBJ whole genome shotgun (WGS) entry which is preliminary data.</text>
</comment>
<accession>A0A9W4J200</accession>
<dbReference type="InterPro" id="IPR011032">
    <property type="entry name" value="GroES-like_sf"/>
</dbReference>
<dbReference type="InterPro" id="IPR016036">
    <property type="entry name" value="Malonyl_transacylase_ACP-bd"/>
</dbReference>
<dbReference type="FunFam" id="3.40.50.720:FF:000209">
    <property type="entry name" value="Polyketide synthase Pks12"/>
    <property type="match status" value="1"/>
</dbReference>
<feature type="compositionally biased region" description="Polar residues" evidence="7">
    <location>
        <begin position="1754"/>
        <end position="1767"/>
    </location>
</feature>
<feature type="region of interest" description="N-terminal hotdog fold" evidence="6">
    <location>
        <begin position="1014"/>
        <end position="1152"/>
    </location>
</feature>
<dbReference type="InterPro" id="IPR001227">
    <property type="entry name" value="Ac_transferase_dom_sf"/>
</dbReference>
<dbReference type="Gene3D" id="3.40.50.720">
    <property type="entry name" value="NAD(P)-binding Rossmann-like Domain"/>
    <property type="match status" value="2"/>
</dbReference>
<dbReference type="SUPFAM" id="SSF51735">
    <property type="entry name" value="NAD(P)-binding Rossmann-fold domains"/>
    <property type="match status" value="2"/>
</dbReference>
<dbReference type="Gene3D" id="3.40.47.10">
    <property type="match status" value="1"/>
</dbReference>
<dbReference type="InterPro" id="IPR049900">
    <property type="entry name" value="PKS_mFAS_DH"/>
</dbReference>
<dbReference type="CDD" id="cd05195">
    <property type="entry name" value="enoyl_red"/>
    <property type="match status" value="1"/>
</dbReference>
<dbReference type="SMART" id="SM00826">
    <property type="entry name" value="PKS_DH"/>
    <property type="match status" value="1"/>
</dbReference>
<dbReference type="PANTHER" id="PTHR43775:SF29">
    <property type="entry name" value="ASPERFURANONE POLYKETIDE SYNTHASE AFOG-RELATED"/>
    <property type="match status" value="1"/>
</dbReference>
<dbReference type="CDD" id="cd00833">
    <property type="entry name" value="PKS"/>
    <property type="match status" value="1"/>
</dbReference>
<dbReference type="InterPro" id="IPR014031">
    <property type="entry name" value="Ketoacyl_synth_C"/>
</dbReference>
<sequence length="2489" mass="270583">MIKMPPNGRQRDDTIPIAVVGMSFRGPGDATDAEGLLRMVAEGRESRSPIPKEKWNHEAFYHPDSSRHGAHNVEYGHWFQQDVYEFDAPFFNISAPEAAALDPQQRMLLECSYEAFENSGTPMSRVIGTDTSVFAACFATDYTDMLWRDPETVPTYQCTNSGFTRANMANRISFSFDLKGASVTVDTACSGGLTALHLACQSLLTGDSRQAIAAGSSLILGPEVMITMSMMKFLSPDGRCYAFDERANGYARGEGVAVLLLKRLDDALADGDTIRAIIRGTGCNQDGKTPGITMPNGASQEALIRSVYQKTGLDPLETSYVECHGTGTQAGDTTETGALRRVFCSDRQLSSPLVIGSIKTNIGHLEGASGLAGIIKSILMLENEIILPHRNFETANPRIPLREWALRVPTTVERWTCSSPRRASVNSFGYGGANVHAILESAQDYLRGHGIDPSHSTRSSAISFKVIQAALDRVQSNGHSVTSVKGQNGHVNGYSNGHTNGRALTNGHANGHGQNGLSTTTQTEEYSHFSNANGQAANSNGHTKPQKRLFALSAFDPKAGEAWAVKLANYVRRRPDEDEAKLLDSLSFTLSNRRTIHSWKSVITAYSRQDLISQLEGSQFVNVSPKTNLGLVFTGQGAQWCGMGKELIHAFPKFRESLEQCDSALVRLGASFGVIDELQKDFEDSQINKAQYSQPLCTALQIALVNLLDSWGIHPDSVTGHSSGEIAAAYCAGAISLEDAMLVAYARGSATVELAEKGVDGAMAAVSMTREELGPLLSNLQRGKASIACSNSPSSFTVSGDKSAVDELQQVLRAQGVYNRRLVVGVAYHSHHMTLVADSYRAAIDTVEAKEGNSIKFFSSVTGKLMDESKLGPDYWVSNLVSEVRFAQSLRQLAVHEDSNGTGRVQTLIEIGPHAALAGPIRQILQADDNQTNSSIECLSVLIRKKDAVATALNVASSLFVSGHAIQLSAVNMTSNSRIPPLIDLPSYAWNHTKSYTAESRISKAHRHRQSPRTDLLGVLDAHSSTLEPRWRQIIRLSELPWLRDHSIQSAIVYPAAGYITMAMKAAKQRLFWGAPNAEILGYQFREITISSALLIPETPGEAEVIITLKAFADSVRSPSNIWDEFSVSSVSSENRWTEHCRGLIAVQTPPKTTNLVNGPAHEDSTTSIDQDLVADFEVSCKKPVEAAAFYSSLREVGMQYGPSFANMQEVRSAPGRCISEVRIPNTRAVIPMQYERASVVHPATLDSIFQTYLPALAEQMGQLDRPVVPVGIENMFISNEFTRQPGDTLASYTSTTRKDNRYFSADMKIFEGSYEIRKRPVIHLEEMTMAALDRDTADERSQPPSRAYRMKWAPEVELLSDSQIVDVVRQSSVCDFARDLELELVGGSHGLPEKMQFVAAYLHLLAHKNPTQRVLVTGPQSGMVVVGLLSLLSGEDSAPFKLHCTDVSPDLQQAMEARFPHWVDSITHGDIEVESGGLQEPYDVVVSCNAPDSKSDISQTLSSMSQIVLPGGKLIVLDDGVRKSNGHLGTNGHAPDPKPMSALDSHAQNLGFNRCWTFCDGAMAFQKSIEETSTTNLEEVLIIVADEPSPDIDVLHLQSLFQKLDIAAEVVPLRNADPNSTQFCIMLTDLSKSSLATPTELEWASIKKISHGGAGILWITRGAGGEICTNPEASLVQGFARTIRSETGDRPVVTLDLDGTYLLGAEDTADFIVNAVLRLELSTSSSDAIEQEFIERRGVLHIPRVIEDVQVSKKIQTGNGSQTAQPKPSPRRLEELGSSRLFVETPGLLDTLHFAPDDRTNSPLQPGQMEVDVKAAGINFKDVMMAMGQIPVEDLGCESSGVVSAIGEDVNNDPHGLRPGDRVMCLSSGSFCTKLRLDARLAERIPDSMAFDTAAAIPITHVTAYHSLHNIARLRRGERILIHAATGGLGQALVEMSQLAGAEVFVTVGSAEKKAFIIDRFGIPEERILYSRDTSFAQSVMYQTAGRGVDVIVNSLAGEALRQSWTCIAPNGRFVELGQRDITINTRLDMKPFARNASFTAFNLAFTMKHDPQAARDVLIKVLELFADGSLRGPDPLETYAFSDLQQAFRKMQTGRHMGKLVAVSKPDDMVKYVESTADGPLLRDASYLLVGGLGGIGRATALWMASRGAKHLIFLNRSGLNDAAKDTVAALQAAGCTATVFACDVADPAQLTSTLEKARQQLPPIRGVIQGAMVLRDCMLDKMSLEDYLAVLRPKLHGTQNLHTHLPDLDFFVMESSISGIIGNTAQAAYATANTFLDAFARYRRSTGHPASTIDIGAVSGVGYLAQNEDLQLAMQRQGFEFTDEAGIMRLLGFAIRNPTRDVERAHVITGLGAWNPDTSLQALRAPMFSRYRMLSSCFVAGTRQEDTLSQSLKRSKDVDGAVGVIVAALVNQIVAHTGVPIENVRTIKSLQDYGIDSLAAVELKNWISKEMESVVPIFELMSAESLDVLAAKIASRSRLVVSSNGA</sequence>
<evidence type="ECO:0000256" key="3">
    <source>
        <dbReference type="ARBA" id="ARBA00022679"/>
    </source>
</evidence>
<dbReference type="SMART" id="SM00825">
    <property type="entry name" value="PKS_KS"/>
    <property type="match status" value="1"/>
</dbReference>
<keyword evidence="3" id="KW-0808">Transferase</keyword>
<dbReference type="InterPro" id="IPR020843">
    <property type="entry name" value="ER"/>
</dbReference>
<dbReference type="FunFam" id="3.40.366.10:FF:000002">
    <property type="entry name" value="Probable polyketide synthase 2"/>
    <property type="match status" value="1"/>
</dbReference>
<dbReference type="Pfam" id="PF00109">
    <property type="entry name" value="ketoacyl-synt"/>
    <property type="match status" value="1"/>
</dbReference>
<evidence type="ECO:0000259" key="9">
    <source>
        <dbReference type="PROSITE" id="PS52004"/>
    </source>
</evidence>
<dbReference type="Pfam" id="PF16197">
    <property type="entry name" value="KAsynt_C_assoc"/>
    <property type="match status" value="1"/>
</dbReference>
<dbReference type="InterPro" id="IPR042104">
    <property type="entry name" value="PKS_dehydratase_sf"/>
</dbReference>
<evidence type="ECO:0000256" key="1">
    <source>
        <dbReference type="ARBA" id="ARBA00022450"/>
    </source>
</evidence>
<dbReference type="Pfam" id="PF14765">
    <property type="entry name" value="PS-DH"/>
    <property type="match status" value="1"/>
</dbReference>
<keyword evidence="4" id="KW-0511">Multifunctional enzyme</keyword>
<dbReference type="Proteomes" id="UP001152592">
    <property type="component" value="Unassembled WGS sequence"/>
</dbReference>
<dbReference type="Gene3D" id="3.90.180.10">
    <property type="entry name" value="Medium-chain alcohol dehydrogenases, catalytic domain"/>
    <property type="match status" value="1"/>
</dbReference>
<evidence type="ECO:0008006" key="13">
    <source>
        <dbReference type="Google" id="ProtNLM"/>
    </source>
</evidence>
<dbReference type="InterPro" id="IPR014030">
    <property type="entry name" value="Ketoacyl_synth_N"/>
</dbReference>
<organism evidence="11 12">
    <name type="scientific">Penicillium salamii</name>
    <dbReference type="NCBI Taxonomy" id="1612424"/>
    <lineage>
        <taxon>Eukaryota</taxon>
        <taxon>Fungi</taxon>
        <taxon>Dikarya</taxon>
        <taxon>Ascomycota</taxon>
        <taxon>Pezizomycotina</taxon>
        <taxon>Eurotiomycetes</taxon>
        <taxon>Eurotiomycetidae</taxon>
        <taxon>Eurotiales</taxon>
        <taxon>Aspergillaceae</taxon>
        <taxon>Penicillium</taxon>
    </lineage>
</organism>
<feature type="domain" description="Ketosynthase family 3 (KS3)" evidence="9">
    <location>
        <begin position="14"/>
        <end position="441"/>
    </location>
</feature>
<dbReference type="SUPFAM" id="SSF47336">
    <property type="entry name" value="ACP-like"/>
    <property type="match status" value="1"/>
</dbReference>
<dbReference type="Gene3D" id="3.10.129.110">
    <property type="entry name" value="Polyketide synthase dehydratase"/>
    <property type="match status" value="1"/>
</dbReference>
<evidence type="ECO:0000313" key="11">
    <source>
        <dbReference type="EMBL" id="CAG8364717.1"/>
    </source>
</evidence>
<dbReference type="InterPro" id="IPR032821">
    <property type="entry name" value="PKS_assoc"/>
</dbReference>
<dbReference type="Pfam" id="PF02801">
    <property type="entry name" value="Ketoacyl-synt_C"/>
    <property type="match status" value="1"/>
</dbReference>
<feature type="domain" description="PKS/mFAS DH" evidence="10">
    <location>
        <begin position="1014"/>
        <end position="1339"/>
    </location>
</feature>
<dbReference type="InterPro" id="IPR014043">
    <property type="entry name" value="Acyl_transferase_dom"/>
</dbReference>
<dbReference type="InterPro" id="IPR057326">
    <property type="entry name" value="KR_dom"/>
</dbReference>
<dbReference type="GO" id="GO:0006633">
    <property type="term" value="P:fatty acid biosynthetic process"/>
    <property type="evidence" value="ECO:0007669"/>
    <property type="project" value="TreeGrafter"/>
</dbReference>
<dbReference type="InterPro" id="IPR016035">
    <property type="entry name" value="Acyl_Trfase/lysoPLipase"/>
</dbReference>
<dbReference type="Pfam" id="PF08240">
    <property type="entry name" value="ADH_N"/>
    <property type="match status" value="1"/>
</dbReference>
<dbReference type="SMART" id="SM00823">
    <property type="entry name" value="PKS_PP"/>
    <property type="match status" value="1"/>
</dbReference>
<name>A0A9W4J200_9EURO</name>
<dbReference type="InterPro" id="IPR016039">
    <property type="entry name" value="Thiolase-like"/>
</dbReference>
<dbReference type="InterPro" id="IPR020841">
    <property type="entry name" value="PKS_Beta-ketoAc_synthase_dom"/>
</dbReference>
<dbReference type="GO" id="GO:0031177">
    <property type="term" value="F:phosphopantetheine binding"/>
    <property type="evidence" value="ECO:0007669"/>
    <property type="project" value="InterPro"/>
</dbReference>
<dbReference type="InterPro" id="IPR036736">
    <property type="entry name" value="ACP-like_sf"/>
</dbReference>
<dbReference type="InterPro" id="IPR029063">
    <property type="entry name" value="SAM-dependent_MTases_sf"/>
</dbReference>
<evidence type="ECO:0000259" key="10">
    <source>
        <dbReference type="PROSITE" id="PS52019"/>
    </source>
</evidence>
<dbReference type="InterPro" id="IPR020806">
    <property type="entry name" value="PKS_PP-bd"/>
</dbReference>
<dbReference type="InterPro" id="IPR036291">
    <property type="entry name" value="NAD(P)-bd_dom_sf"/>
</dbReference>
<feature type="active site" description="Proton donor; for dehydratase activity" evidence="6">
    <location>
        <position position="1247"/>
    </location>
</feature>
<evidence type="ECO:0000259" key="8">
    <source>
        <dbReference type="PROSITE" id="PS50075"/>
    </source>
</evidence>
<dbReference type="InterPro" id="IPR013154">
    <property type="entry name" value="ADH-like_N"/>
</dbReference>
<evidence type="ECO:0000256" key="6">
    <source>
        <dbReference type="PROSITE-ProRule" id="PRU01363"/>
    </source>
</evidence>
<dbReference type="SMART" id="SM00822">
    <property type="entry name" value="PKS_KR"/>
    <property type="match status" value="1"/>
</dbReference>
<dbReference type="Gene3D" id="3.30.70.3290">
    <property type="match status" value="1"/>
</dbReference>
<dbReference type="GO" id="GO:0030639">
    <property type="term" value="P:polyketide biosynthetic process"/>
    <property type="evidence" value="ECO:0007669"/>
    <property type="project" value="UniProtKB-ARBA"/>
</dbReference>
<dbReference type="Gene3D" id="3.40.366.10">
    <property type="entry name" value="Malonyl-Coenzyme A Acyl Carrier Protein, domain 2"/>
    <property type="match status" value="1"/>
</dbReference>
<dbReference type="SMART" id="SM00827">
    <property type="entry name" value="PKS_AT"/>
    <property type="match status" value="1"/>
</dbReference>
<dbReference type="Pfam" id="PF21089">
    <property type="entry name" value="PKS_DH_N"/>
    <property type="match status" value="1"/>
</dbReference>
<keyword evidence="2" id="KW-0597">Phosphoprotein</keyword>
<keyword evidence="5" id="KW-0012">Acyltransferase</keyword>
<dbReference type="OrthoDB" id="310895at2759"/>
<dbReference type="PROSITE" id="PS52019">
    <property type="entry name" value="PKS_MFAS_DH"/>
    <property type="match status" value="1"/>
</dbReference>
<dbReference type="InterPro" id="IPR049552">
    <property type="entry name" value="PKS_DH_N"/>
</dbReference>